<evidence type="ECO:0000313" key="3">
    <source>
        <dbReference type="EMBL" id="AWW35570.1"/>
    </source>
</evidence>
<keyword evidence="4" id="KW-1185">Reference proteome</keyword>
<sequence length="65" mass="7141">MSSRMVRMFRPCRQLGSFIAYQAQHAGEAGINVNPACTSQCCLRCGRNVPAGRPSLQQPWAGSTW</sequence>
<gene>
    <name evidence="3" type="ORF">DN051_01900</name>
</gene>
<dbReference type="KEGG" id="scad:DN051_01900"/>
<dbReference type="EMBL" id="CP030073">
    <property type="protein sequence ID" value="AWW35570.1"/>
    <property type="molecule type" value="Genomic_DNA"/>
</dbReference>
<dbReference type="Pfam" id="PF07282">
    <property type="entry name" value="Cas12f1-like_TNB"/>
    <property type="match status" value="1"/>
</dbReference>
<dbReference type="InterPro" id="IPR010095">
    <property type="entry name" value="Cas12f1-like_TNB"/>
</dbReference>
<evidence type="ECO:0000313" key="4">
    <source>
        <dbReference type="Proteomes" id="UP000249616"/>
    </source>
</evidence>
<dbReference type="AlphaFoldDB" id="A0A2Z4IS68"/>
<organism evidence="3 4">
    <name type="scientific">Streptomyces cadmiisoli</name>
    <dbReference type="NCBI Taxonomy" id="2184053"/>
    <lineage>
        <taxon>Bacteria</taxon>
        <taxon>Bacillati</taxon>
        <taxon>Actinomycetota</taxon>
        <taxon>Actinomycetes</taxon>
        <taxon>Kitasatosporales</taxon>
        <taxon>Streptomycetaceae</taxon>
        <taxon>Streptomyces</taxon>
        <taxon>Streptomyces aurantiacus group</taxon>
    </lineage>
</organism>
<reference evidence="3 4" key="1">
    <citation type="journal article" date="2019" name="Int. J. Syst. Evol. Microbiol.">
        <title>Streptomyces cadmiisoli sp. nov., a novel actinomycete isolated from cadmium-contaminated soil.</title>
        <authorList>
            <person name="Li K."/>
            <person name="Tang X."/>
            <person name="Zhao J."/>
            <person name="Guo Y."/>
            <person name="Tang Y."/>
            <person name="Gao J."/>
        </authorList>
    </citation>
    <scope>NUCLEOTIDE SEQUENCE [LARGE SCALE GENOMIC DNA]</scope>
    <source>
        <strain evidence="3 4">ZFG47</strain>
    </source>
</reference>
<dbReference type="Proteomes" id="UP000249616">
    <property type="component" value="Chromosome"/>
</dbReference>
<dbReference type="GO" id="GO:0003677">
    <property type="term" value="F:DNA binding"/>
    <property type="evidence" value="ECO:0007669"/>
    <property type="project" value="UniProtKB-KW"/>
</dbReference>
<dbReference type="RefSeq" id="WP_112437741.1">
    <property type="nucleotide sequence ID" value="NZ_CP030073.1"/>
</dbReference>
<feature type="domain" description="Cas12f1-like TNB" evidence="2">
    <location>
        <begin position="13"/>
        <end position="48"/>
    </location>
</feature>
<accession>A0A2Z4IS68</accession>
<proteinExistence type="predicted"/>
<name>A0A2Z4IS68_9ACTN</name>
<keyword evidence="1" id="KW-0238">DNA-binding</keyword>
<evidence type="ECO:0000256" key="1">
    <source>
        <dbReference type="ARBA" id="ARBA00023125"/>
    </source>
</evidence>
<protein>
    <recommendedName>
        <fullName evidence="2">Cas12f1-like TNB domain-containing protein</fullName>
    </recommendedName>
</protein>
<evidence type="ECO:0000259" key="2">
    <source>
        <dbReference type="Pfam" id="PF07282"/>
    </source>
</evidence>